<evidence type="ECO:0000313" key="23">
    <source>
        <dbReference type="EMBL" id="ORZ25856.1"/>
    </source>
</evidence>
<dbReference type="InterPro" id="IPR014020">
    <property type="entry name" value="Tensin_C2-dom"/>
</dbReference>
<evidence type="ECO:0000256" key="1">
    <source>
        <dbReference type="ARBA" id="ARBA00004496"/>
    </source>
</evidence>
<dbReference type="GO" id="GO:0016314">
    <property type="term" value="F:phosphatidylinositol-3,4,5-trisphosphate 3-phosphatase activity"/>
    <property type="evidence" value="ECO:0007669"/>
    <property type="project" value="UniProtKB-EC"/>
</dbReference>
<dbReference type="PROSITE" id="PS00383">
    <property type="entry name" value="TYR_PHOSPHATASE_1"/>
    <property type="match status" value="1"/>
</dbReference>
<feature type="domain" description="Tyrosine specific protein phosphatases" evidence="20">
    <location>
        <begin position="98"/>
        <end position="159"/>
    </location>
</feature>
<dbReference type="OrthoDB" id="5632at2759"/>
<dbReference type="Pfam" id="PF22785">
    <property type="entry name" value="Tc-R-P"/>
    <property type="match status" value="1"/>
</dbReference>
<dbReference type="PROSITE" id="PS51181">
    <property type="entry name" value="PPASE_TENSIN"/>
    <property type="match status" value="1"/>
</dbReference>
<evidence type="ECO:0000256" key="17">
    <source>
        <dbReference type="ARBA" id="ARBA00047986"/>
    </source>
</evidence>
<evidence type="ECO:0000256" key="6">
    <source>
        <dbReference type="ARBA" id="ARBA00022490"/>
    </source>
</evidence>
<evidence type="ECO:0000256" key="13">
    <source>
        <dbReference type="ARBA" id="ARBA00043734"/>
    </source>
</evidence>
<dbReference type="Gene3D" id="3.90.190.10">
    <property type="entry name" value="Protein tyrosine phosphatase superfamily"/>
    <property type="match status" value="1"/>
</dbReference>
<dbReference type="PANTHER" id="PTHR12305:SF81">
    <property type="entry name" value="PHOSPHATIDYLINOSITOL 3,4,5-TRISPHOSPHATE 3-PHOSPHATASE AND DUAL-SPECIFICITY PROTEIN PHOSPHATASE PTEN"/>
    <property type="match status" value="1"/>
</dbReference>
<evidence type="ECO:0000256" key="19">
    <source>
        <dbReference type="ARBA" id="ARBA00051341"/>
    </source>
</evidence>
<comment type="catalytic activity">
    <reaction evidence="13">
        <text>1D-myo-inositol 1,3,4,5-tetrakisphosphate + H2O = 1D-myo-inositol 1,4,5-trisphosphate + phosphate</text>
        <dbReference type="Rhea" id="RHEA:77155"/>
        <dbReference type="ChEBI" id="CHEBI:15377"/>
        <dbReference type="ChEBI" id="CHEBI:43474"/>
        <dbReference type="ChEBI" id="CHEBI:57895"/>
        <dbReference type="ChEBI" id="CHEBI:203600"/>
    </reaction>
    <physiologicalReaction direction="left-to-right" evidence="13">
        <dbReference type="Rhea" id="RHEA:77156"/>
    </physiologicalReaction>
</comment>
<comment type="subcellular location">
    <subcellularLocation>
        <location evidence="1">Cytoplasm</location>
    </subcellularLocation>
</comment>
<evidence type="ECO:0000313" key="24">
    <source>
        <dbReference type="Proteomes" id="UP000193560"/>
    </source>
</evidence>
<dbReference type="InterPro" id="IPR029023">
    <property type="entry name" value="Tensin_phosphatase"/>
</dbReference>
<keyword evidence="7" id="KW-0378">Hydrolase</keyword>
<dbReference type="PROSITE" id="PS51182">
    <property type="entry name" value="C2_TENSIN"/>
    <property type="match status" value="1"/>
</dbReference>
<dbReference type="GO" id="GO:0042995">
    <property type="term" value="C:cell projection"/>
    <property type="evidence" value="ECO:0007669"/>
    <property type="project" value="UniProtKB-ARBA"/>
</dbReference>
<accession>A0A1X2J200</accession>
<comment type="catalytic activity">
    <reaction evidence="10">
        <text>1,2-dihexadecanoyl-sn-glycero-3-phospho-(1D-myo-inositol-3,4,5-trisphosphate) + H2O = 1,2-dihexadecanoyl-sn-glycero-3-phospho-(1D-myo-inositol-4,5-bisphosphate) + phosphate</text>
        <dbReference type="Rhea" id="RHEA:43560"/>
        <dbReference type="ChEBI" id="CHEBI:15377"/>
        <dbReference type="ChEBI" id="CHEBI:43474"/>
        <dbReference type="ChEBI" id="CHEBI:83420"/>
        <dbReference type="ChEBI" id="CHEBI:83423"/>
    </reaction>
    <physiologicalReaction direction="left-to-right" evidence="10">
        <dbReference type="Rhea" id="RHEA:43561"/>
    </physiologicalReaction>
</comment>
<dbReference type="SUPFAM" id="SSF49562">
    <property type="entry name" value="C2 domain (Calcium/lipid-binding domain, CaLB)"/>
    <property type="match status" value="1"/>
</dbReference>
<gene>
    <name evidence="23" type="ORF">BCR42DRAFT_341231</name>
</gene>
<evidence type="ECO:0000256" key="14">
    <source>
        <dbReference type="ARBA" id="ARBA00043760"/>
    </source>
</evidence>
<dbReference type="Proteomes" id="UP000193560">
    <property type="component" value="Unassembled WGS sequence"/>
</dbReference>
<comment type="catalytic activity">
    <reaction evidence="15">
        <text>1D-myo-inositol 1,3,4,5,6-pentakisphosphate + H2O = 1D-myo-inositol 1,4,5,6-tetrakisphosphate + phosphate</text>
        <dbReference type="Rhea" id="RHEA:77143"/>
        <dbReference type="ChEBI" id="CHEBI:15377"/>
        <dbReference type="ChEBI" id="CHEBI:43474"/>
        <dbReference type="ChEBI" id="CHEBI:57627"/>
        <dbReference type="ChEBI" id="CHEBI:57733"/>
    </reaction>
    <physiologicalReaction direction="left-to-right" evidence="15">
        <dbReference type="Rhea" id="RHEA:77144"/>
    </physiologicalReaction>
</comment>
<dbReference type="PROSITE" id="PS50056">
    <property type="entry name" value="TYR_PHOSPHATASE_2"/>
    <property type="match status" value="1"/>
</dbReference>
<keyword evidence="6" id="KW-0963">Cytoplasm</keyword>
<evidence type="ECO:0000256" key="8">
    <source>
        <dbReference type="ARBA" id="ARBA00022912"/>
    </source>
</evidence>
<dbReference type="GO" id="GO:0050793">
    <property type="term" value="P:regulation of developmental process"/>
    <property type="evidence" value="ECO:0007669"/>
    <property type="project" value="UniProtKB-ARBA"/>
</dbReference>
<evidence type="ECO:0000256" key="9">
    <source>
        <dbReference type="ARBA" id="ARBA00023098"/>
    </source>
</evidence>
<feature type="domain" description="C2 tensin-type" evidence="22">
    <location>
        <begin position="189"/>
        <end position="319"/>
    </location>
</feature>
<dbReference type="Gene3D" id="2.60.40.1110">
    <property type="match status" value="1"/>
</dbReference>
<proteinExistence type="inferred from homology"/>
<sequence>MFNPLKRLVSENRQRYASGNVDLDLSYITDRIIAMGYPSEGLEGLYRNHLVDVRRFLEKQHGKQYKIFNLRAEKAYDKNKFDGNVSDYPFRDHQVPQLEMMQQFCQNAAGWLDQNSENVVVVHCKAGKGRTGVMIAALLLYTHQAKNTEEAVAIYGKKRTTNGMGVTIPSQIRYIEYYQSILNGARLNHQPLLLEKLILQPVPIKYQGNGGRWVMFCIVDHNNNMLYNQSNEGCCMTRSDQKLIIETNGIGKLSGDFKVQFYYYQFWKKQPLCHFWLNTELENSSSIKLTKQWIDQAYADELCRDFGIDFTIELVFDSTSVSNHIDNT</sequence>
<keyword evidence="24" id="KW-1185">Reference proteome</keyword>
<dbReference type="GO" id="GO:0006629">
    <property type="term" value="P:lipid metabolic process"/>
    <property type="evidence" value="ECO:0007669"/>
    <property type="project" value="UniProtKB-KW"/>
</dbReference>
<dbReference type="STRING" id="90262.A0A1X2J200"/>
<dbReference type="InterPro" id="IPR000387">
    <property type="entry name" value="Tyr_Pase_dom"/>
</dbReference>
<evidence type="ECO:0000256" key="18">
    <source>
        <dbReference type="ARBA" id="ARBA00048832"/>
    </source>
</evidence>
<dbReference type="InterPro" id="IPR051281">
    <property type="entry name" value="Dual-spec_lipid-protein_phosph"/>
</dbReference>
<evidence type="ECO:0000256" key="16">
    <source>
        <dbReference type="ARBA" id="ARBA00044309"/>
    </source>
</evidence>
<evidence type="ECO:0000256" key="5">
    <source>
        <dbReference type="ARBA" id="ARBA00013081"/>
    </source>
</evidence>
<dbReference type="EC" id="3.1.3.16" evidence="5"/>
<evidence type="ECO:0000256" key="10">
    <source>
        <dbReference type="ARBA" id="ARBA00034256"/>
    </source>
</evidence>
<reference evidence="23 24" key="1">
    <citation type="submission" date="2016-07" db="EMBL/GenBank/DDBJ databases">
        <title>Pervasive Adenine N6-methylation of Active Genes in Fungi.</title>
        <authorList>
            <consortium name="DOE Joint Genome Institute"/>
            <person name="Mondo S.J."/>
            <person name="Dannebaum R.O."/>
            <person name="Kuo R.C."/>
            <person name="Labutti K."/>
            <person name="Haridas S."/>
            <person name="Kuo A."/>
            <person name="Salamov A."/>
            <person name="Ahrendt S.R."/>
            <person name="Lipzen A."/>
            <person name="Sullivan W."/>
            <person name="Andreopoulos W.B."/>
            <person name="Clum A."/>
            <person name="Lindquist E."/>
            <person name="Daum C."/>
            <person name="Ramamoorthy G.K."/>
            <person name="Gryganskyi A."/>
            <person name="Culley D."/>
            <person name="Magnuson J.K."/>
            <person name="James T.Y."/>
            <person name="O'Malley M.A."/>
            <person name="Stajich J.E."/>
            <person name="Spatafora J.W."/>
            <person name="Visel A."/>
            <person name="Grigoriev I.V."/>
        </authorList>
    </citation>
    <scope>NUCLEOTIDE SEQUENCE [LARGE SCALE GENOMIC DNA]</scope>
    <source>
        <strain evidence="23 24">NRRL 1336</strain>
    </source>
</reference>
<dbReference type="InterPro" id="IPR045101">
    <property type="entry name" value="PTP_PTEN"/>
</dbReference>
<dbReference type="EMBL" id="MCGE01000001">
    <property type="protein sequence ID" value="ORZ25856.1"/>
    <property type="molecule type" value="Genomic_DNA"/>
</dbReference>
<dbReference type="InterPro" id="IPR016130">
    <property type="entry name" value="Tyr_Pase_AS"/>
</dbReference>
<dbReference type="InterPro" id="IPR035892">
    <property type="entry name" value="C2_domain_sf"/>
</dbReference>
<protein>
    <recommendedName>
        <fullName evidence="12">Phosphatidylinositol 3,4,5-trisphosphate 3-phosphatase and dual-specificity protein phosphatase PTEN</fullName>
        <ecNumber evidence="5">3.1.3.16</ecNumber>
        <ecNumber evidence="4">3.1.3.48</ecNumber>
        <ecNumber evidence="3">3.1.3.67</ecNumber>
    </recommendedName>
    <alternativeName>
        <fullName evidence="16">Inositol polyphosphate 3-phosphatase</fullName>
    </alternativeName>
</protein>
<comment type="catalytic activity">
    <reaction evidence="11">
        <text>1,2-dioctanoyl-sn-glycero-3-phospho-(1D-myo-inositol-3,4,5-trisphosphate) + H2O = 1,2-dioctanoyl-sn-glycero-3-phospho-(1D-myo-inositol-4,5-bisphosphate) + phosphate</text>
        <dbReference type="Rhea" id="RHEA:43552"/>
        <dbReference type="ChEBI" id="CHEBI:15377"/>
        <dbReference type="ChEBI" id="CHEBI:43474"/>
        <dbReference type="ChEBI" id="CHEBI:83416"/>
        <dbReference type="ChEBI" id="CHEBI:83419"/>
    </reaction>
    <physiologicalReaction direction="left-to-right" evidence="11">
        <dbReference type="Rhea" id="RHEA:43553"/>
    </physiologicalReaction>
</comment>
<dbReference type="GO" id="GO:0004722">
    <property type="term" value="F:protein serine/threonine phosphatase activity"/>
    <property type="evidence" value="ECO:0007669"/>
    <property type="project" value="UniProtKB-EC"/>
</dbReference>
<evidence type="ECO:0000259" key="20">
    <source>
        <dbReference type="PROSITE" id="PS50056"/>
    </source>
</evidence>
<keyword evidence="9" id="KW-0443">Lipid metabolism</keyword>
<comment type="similarity">
    <text evidence="2">Belongs to the PTEN phosphatase protein family.</text>
</comment>
<dbReference type="SUPFAM" id="SSF52799">
    <property type="entry name" value="(Phosphotyrosine protein) phosphatases II"/>
    <property type="match status" value="1"/>
</dbReference>
<comment type="catalytic activity">
    <reaction evidence="18">
        <text>O-phospho-L-threonyl-[protein] + H2O = L-threonyl-[protein] + phosphate</text>
        <dbReference type="Rhea" id="RHEA:47004"/>
        <dbReference type="Rhea" id="RHEA-COMP:11060"/>
        <dbReference type="Rhea" id="RHEA-COMP:11605"/>
        <dbReference type="ChEBI" id="CHEBI:15377"/>
        <dbReference type="ChEBI" id="CHEBI:30013"/>
        <dbReference type="ChEBI" id="CHEBI:43474"/>
        <dbReference type="ChEBI" id="CHEBI:61977"/>
        <dbReference type="EC" id="3.1.3.16"/>
    </reaction>
    <physiologicalReaction direction="left-to-right" evidence="18">
        <dbReference type="Rhea" id="RHEA:47005"/>
    </physiologicalReaction>
</comment>
<evidence type="ECO:0000256" key="15">
    <source>
        <dbReference type="ARBA" id="ARBA00043762"/>
    </source>
</evidence>
<evidence type="ECO:0000256" key="2">
    <source>
        <dbReference type="ARBA" id="ARBA00007881"/>
    </source>
</evidence>
<dbReference type="EC" id="3.1.3.48" evidence="4"/>
<name>A0A1X2J200_9FUNG</name>
<evidence type="ECO:0000256" key="12">
    <source>
        <dbReference type="ARBA" id="ARBA00034338"/>
    </source>
</evidence>
<dbReference type="EC" id="3.1.3.67" evidence="3"/>
<comment type="caution">
    <text evidence="23">The sequence shown here is derived from an EMBL/GenBank/DDBJ whole genome shotgun (WGS) entry which is preliminary data.</text>
</comment>
<comment type="catalytic activity">
    <reaction evidence="19">
        <text>O-phospho-L-tyrosyl-[protein] + H2O = L-tyrosyl-[protein] + phosphate</text>
        <dbReference type="Rhea" id="RHEA:10684"/>
        <dbReference type="Rhea" id="RHEA-COMP:10136"/>
        <dbReference type="Rhea" id="RHEA-COMP:20101"/>
        <dbReference type="ChEBI" id="CHEBI:15377"/>
        <dbReference type="ChEBI" id="CHEBI:43474"/>
        <dbReference type="ChEBI" id="CHEBI:46858"/>
        <dbReference type="ChEBI" id="CHEBI:61978"/>
        <dbReference type="EC" id="3.1.3.48"/>
    </reaction>
    <physiologicalReaction direction="left-to-right" evidence="19">
        <dbReference type="Rhea" id="RHEA:10685"/>
    </physiologicalReaction>
</comment>
<evidence type="ECO:0000259" key="22">
    <source>
        <dbReference type="PROSITE" id="PS51182"/>
    </source>
</evidence>
<dbReference type="CDD" id="cd14509">
    <property type="entry name" value="PTP_PTEN"/>
    <property type="match status" value="1"/>
</dbReference>
<keyword evidence="8" id="KW-0904">Protein phosphatase</keyword>
<dbReference type="InterPro" id="IPR029021">
    <property type="entry name" value="Prot-tyrosine_phosphatase-like"/>
</dbReference>
<dbReference type="GO" id="GO:0005829">
    <property type="term" value="C:cytosol"/>
    <property type="evidence" value="ECO:0007669"/>
    <property type="project" value="TreeGrafter"/>
</dbReference>
<comment type="catalytic activity">
    <reaction evidence="14">
        <text>a 1,2-diacyl-sn-glycero-3-phospho-(1D-myo-inositol-3,4,5-trisphosphate) + H2O = a 1,2-diacyl-sn-glycero-3-phospho-(1D-myo-inositol-4,5-bisphosphate) + phosphate</text>
        <dbReference type="Rhea" id="RHEA:25017"/>
        <dbReference type="ChEBI" id="CHEBI:15377"/>
        <dbReference type="ChEBI" id="CHEBI:43474"/>
        <dbReference type="ChEBI" id="CHEBI:57836"/>
        <dbReference type="ChEBI" id="CHEBI:58456"/>
        <dbReference type="EC" id="3.1.3.67"/>
    </reaction>
    <physiologicalReaction direction="left-to-right" evidence="14">
        <dbReference type="Rhea" id="RHEA:25018"/>
    </physiologicalReaction>
</comment>
<dbReference type="AlphaFoldDB" id="A0A1X2J200"/>
<dbReference type="SMART" id="SM01326">
    <property type="entry name" value="PTEN_C2"/>
    <property type="match status" value="1"/>
</dbReference>
<evidence type="ECO:0000256" key="4">
    <source>
        <dbReference type="ARBA" id="ARBA00013064"/>
    </source>
</evidence>
<comment type="catalytic activity">
    <reaction evidence="17">
        <text>O-phospho-L-seryl-[protein] + H2O = L-seryl-[protein] + phosphate</text>
        <dbReference type="Rhea" id="RHEA:20629"/>
        <dbReference type="Rhea" id="RHEA-COMP:9863"/>
        <dbReference type="Rhea" id="RHEA-COMP:11604"/>
        <dbReference type="ChEBI" id="CHEBI:15377"/>
        <dbReference type="ChEBI" id="CHEBI:29999"/>
        <dbReference type="ChEBI" id="CHEBI:43474"/>
        <dbReference type="ChEBI" id="CHEBI:83421"/>
        <dbReference type="EC" id="3.1.3.16"/>
    </reaction>
    <physiologicalReaction direction="left-to-right" evidence="17">
        <dbReference type="Rhea" id="RHEA:20630"/>
    </physiologicalReaction>
</comment>
<evidence type="ECO:0000259" key="21">
    <source>
        <dbReference type="PROSITE" id="PS51181"/>
    </source>
</evidence>
<dbReference type="Pfam" id="PF10409">
    <property type="entry name" value="PTEN_C2"/>
    <property type="match status" value="1"/>
</dbReference>
<dbReference type="GO" id="GO:0004725">
    <property type="term" value="F:protein tyrosine phosphatase activity"/>
    <property type="evidence" value="ECO:0007669"/>
    <property type="project" value="UniProtKB-EC"/>
</dbReference>
<evidence type="ECO:0000256" key="3">
    <source>
        <dbReference type="ARBA" id="ARBA00013015"/>
    </source>
</evidence>
<evidence type="ECO:0000256" key="11">
    <source>
        <dbReference type="ARBA" id="ARBA00034268"/>
    </source>
</evidence>
<evidence type="ECO:0000256" key="7">
    <source>
        <dbReference type="ARBA" id="ARBA00022801"/>
    </source>
</evidence>
<organism evidence="23 24">
    <name type="scientific">Absidia repens</name>
    <dbReference type="NCBI Taxonomy" id="90262"/>
    <lineage>
        <taxon>Eukaryota</taxon>
        <taxon>Fungi</taxon>
        <taxon>Fungi incertae sedis</taxon>
        <taxon>Mucoromycota</taxon>
        <taxon>Mucoromycotina</taxon>
        <taxon>Mucoromycetes</taxon>
        <taxon>Mucorales</taxon>
        <taxon>Cunninghamellaceae</taxon>
        <taxon>Absidia</taxon>
    </lineage>
</organism>
<dbReference type="PANTHER" id="PTHR12305">
    <property type="entry name" value="PHOSPHATASE WITH HOMOLOGY TO TENSIN"/>
    <property type="match status" value="1"/>
</dbReference>
<feature type="domain" description="Phosphatase tensin-type" evidence="21">
    <location>
        <begin position="14"/>
        <end position="185"/>
    </location>
</feature>